<dbReference type="SUPFAM" id="SSF117281">
    <property type="entry name" value="Kelch motif"/>
    <property type="match status" value="1"/>
</dbReference>
<dbReference type="InterPro" id="IPR000219">
    <property type="entry name" value="DH_dom"/>
</dbReference>
<feature type="compositionally biased region" description="Pro residues" evidence="2">
    <location>
        <begin position="921"/>
        <end position="947"/>
    </location>
</feature>
<dbReference type="Gene3D" id="1.20.5.170">
    <property type="match status" value="1"/>
</dbReference>
<dbReference type="Gene3D" id="2.30.29.30">
    <property type="entry name" value="Pleckstrin-homology domain (PH domain)/Phosphotyrosine-binding domain (PTB)"/>
    <property type="match status" value="1"/>
</dbReference>
<evidence type="ECO:0000259" key="3">
    <source>
        <dbReference type="PROSITE" id="PS50010"/>
    </source>
</evidence>
<dbReference type="SMART" id="SM00325">
    <property type="entry name" value="RhoGEF"/>
    <property type="match status" value="1"/>
</dbReference>
<evidence type="ECO:0000256" key="1">
    <source>
        <dbReference type="SAM" id="Coils"/>
    </source>
</evidence>
<dbReference type="Proteomes" id="UP001141327">
    <property type="component" value="Unassembled WGS sequence"/>
</dbReference>
<dbReference type="EMBL" id="JAPMOS010000018">
    <property type="protein sequence ID" value="KAJ4459669.1"/>
    <property type="molecule type" value="Genomic_DNA"/>
</dbReference>
<dbReference type="CDD" id="cd14686">
    <property type="entry name" value="bZIP"/>
    <property type="match status" value="1"/>
</dbReference>
<dbReference type="InterPro" id="IPR015915">
    <property type="entry name" value="Kelch-typ_b-propeller"/>
</dbReference>
<dbReference type="InterPro" id="IPR001331">
    <property type="entry name" value="GDS_CDC24_CS"/>
</dbReference>
<dbReference type="PROSITE" id="PS00741">
    <property type="entry name" value="DH_1"/>
    <property type="match status" value="1"/>
</dbReference>
<dbReference type="SUPFAM" id="SSF48065">
    <property type="entry name" value="DBL homology domain (DH-domain)"/>
    <property type="match status" value="1"/>
</dbReference>
<dbReference type="InterPro" id="IPR051092">
    <property type="entry name" value="FYVE_RhoGEF_PH"/>
</dbReference>
<dbReference type="Gene3D" id="2.120.10.80">
    <property type="entry name" value="Kelch-type beta propeller"/>
    <property type="match status" value="2"/>
</dbReference>
<evidence type="ECO:0000313" key="4">
    <source>
        <dbReference type="EMBL" id="KAJ4459669.1"/>
    </source>
</evidence>
<feature type="domain" description="DH" evidence="3">
    <location>
        <begin position="1"/>
        <end position="184"/>
    </location>
</feature>
<dbReference type="Pfam" id="PF24681">
    <property type="entry name" value="Kelch_KLHDC2_KLHL20_DRC7"/>
    <property type="match status" value="1"/>
</dbReference>
<feature type="compositionally biased region" description="Pro residues" evidence="2">
    <location>
        <begin position="816"/>
        <end position="830"/>
    </location>
</feature>
<gene>
    <name evidence="4" type="ORF">PAPYR_4420</name>
</gene>
<dbReference type="InterPro" id="IPR035899">
    <property type="entry name" value="DBL_dom_sf"/>
</dbReference>
<evidence type="ECO:0000256" key="2">
    <source>
        <dbReference type="SAM" id="MobiDB-lite"/>
    </source>
</evidence>
<evidence type="ECO:0000313" key="5">
    <source>
        <dbReference type="Proteomes" id="UP001141327"/>
    </source>
</evidence>
<dbReference type="InterPro" id="IPR011993">
    <property type="entry name" value="PH-like_dom_sf"/>
</dbReference>
<comment type="caution">
    <text evidence="4">The sequence shown here is derived from an EMBL/GenBank/DDBJ whole genome shotgun (WGS) entry which is preliminary data.</text>
</comment>
<sequence length="1044" mass="113500">MLIKETIQTEVEYVKNLETLEHLFLTPLREPPGCCILSQTEVQTLFGMVPNLLTYNRSLLLRLQERWRCFAFVPCIGDLFVEYSWVFKSYAQYVVNYRKALALLTKLRTHARFQAFCEEAWKSPEATGITSLSSLLIRPVQRIPRYGLLLKELVKHTPQEHQDYSSLNKALVQLSDTASFVESQARLADQLEQAVSVQQTITGYDLFSHHRRFLREGAIEVKGELRADWVMLFHDCLVFCNRTIGKPKKFRAMMGQCDATTHLAVSTVPPTIVRFVLTFPSLPDRDSWVTLVAQAVTDRRTEAEAVEPGVAPAPVATESLSCEQLQPTASNLLSRVLHGAAATGSMSTVHIFGGLVLNDQGTLIPSDDLLTFDTEKREVRPVDGARGERPSPRYGHTCVQVGGRLYIFGGVAQFDDGHWRPTNEMYVLDLATLSWHFIAIDGRFPPPRWGHTATAWGSKIIVVGGCSVCPASVLPGRTGSTWGDAGMPLQQAYYSDVHLFNTETLVWEILPTAALLPSARARACHVAALYRNQLILWGGLGPRGLAPDLAVLTGDMQWKWPVTPTPREEPSLRYGHVAVNVGRHLFLLGGSNLKGHEDPTLAHVLDLERFGWSRRRITGTVPGPLLFHTATLTGVSVCLIGGEVAPGAPSSSVYALYVVSENRAALLQEVRQRAPLARAQAERVYLATRNLEGAAAPHRLIEEKMTAALTFMNQVSPVKVSPLLPTVATSALEPLFFATMASSFSAFFLLPPVQGIPGQPNSNESTSGAGGRRLSIGAMTAALAETHARVSGQPRHGMAGSSSLSSLPPRVSTPMQGPPLRYPPPPQSASPFPMPIASPPVSTPAAMVNPLDPFAREEAFAPISAMPAPTASPVGSECESEMGSRRMTREERAAVIANARAAQSAKTVVAAAIPAHMPVIMPPASSPSPSGGIPPAPQSKRTPPPIPTRRLSIGQGTSPLATPPPRSSPSATTSASPAPPPADPVQLDLFRKQLLDITDQMCKLQARLTEMEGRNQQLETRNRELEGRNRELETQVAALQGAPR</sequence>
<feature type="compositionally biased region" description="Low complexity" evidence="2">
    <location>
        <begin position="801"/>
        <end position="815"/>
    </location>
</feature>
<feature type="region of interest" description="Disordered" evidence="2">
    <location>
        <begin position="786"/>
        <end position="830"/>
    </location>
</feature>
<dbReference type="PANTHER" id="PTHR12673:SF254">
    <property type="entry name" value="RHOGEF DOMAIN-CONTAINING PROTEIN GXCH"/>
    <property type="match status" value="1"/>
</dbReference>
<dbReference type="PANTHER" id="PTHR12673">
    <property type="entry name" value="FACIOGENITAL DYSPLASIA PROTEIN"/>
    <property type="match status" value="1"/>
</dbReference>
<reference evidence="4" key="1">
    <citation type="journal article" date="2022" name="bioRxiv">
        <title>Genomics of Preaxostyla Flagellates Illuminates Evolutionary Transitions and the Path Towards Mitochondrial Loss.</title>
        <authorList>
            <person name="Novak L.V.F."/>
            <person name="Treitli S.C."/>
            <person name="Pyrih J."/>
            <person name="Halakuc P."/>
            <person name="Pipaliya S.V."/>
            <person name="Vacek V."/>
            <person name="Brzon O."/>
            <person name="Soukal P."/>
            <person name="Eme L."/>
            <person name="Dacks J.B."/>
            <person name="Karnkowska A."/>
            <person name="Elias M."/>
            <person name="Hampl V."/>
        </authorList>
    </citation>
    <scope>NUCLEOTIDE SEQUENCE</scope>
    <source>
        <strain evidence="4">RCP-MX</strain>
    </source>
</reference>
<feature type="region of interest" description="Disordered" evidence="2">
    <location>
        <begin position="921"/>
        <end position="985"/>
    </location>
</feature>
<proteinExistence type="predicted"/>
<organism evidence="4 5">
    <name type="scientific">Paratrimastix pyriformis</name>
    <dbReference type="NCBI Taxonomy" id="342808"/>
    <lineage>
        <taxon>Eukaryota</taxon>
        <taxon>Metamonada</taxon>
        <taxon>Preaxostyla</taxon>
        <taxon>Paratrimastigidae</taxon>
        <taxon>Paratrimastix</taxon>
    </lineage>
</organism>
<keyword evidence="5" id="KW-1185">Reference proteome</keyword>
<feature type="coiled-coil region" evidence="1">
    <location>
        <begin position="1008"/>
        <end position="1042"/>
    </location>
</feature>
<accession>A0ABQ8UKC1</accession>
<dbReference type="CDD" id="cd00160">
    <property type="entry name" value="RhoGEF"/>
    <property type="match status" value="1"/>
</dbReference>
<keyword evidence="1" id="KW-0175">Coiled coil</keyword>
<dbReference type="Pfam" id="PF00621">
    <property type="entry name" value="RhoGEF"/>
    <property type="match status" value="1"/>
</dbReference>
<name>A0ABQ8UKC1_9EUKA</name>
<protein>
    <submittedName>
        <fullName evidence="4">Guanine exchange factor for Rac 30</fullName>
    </submittedName>
</protein>
<dbReference type="SUPFAM" id="SSF50729">
    <property type="entry name" value="PH domain-like"/>
    <property type="match status" value="1"/>
</dbReference>
<dbReference type="PROSITE" id="PS50010">
    <property type="entry name" value="DH_2"/>
    <property type="match status" value="1"/>
</dbReference>
<dbReference type="Gene3D" id="1.20.900.10">
    <property type="entry name" value="Dbl homology (DH) domain"/>
    <property type="match status" value="1"/>
</dbReference>